<dbReference type="EMBL" id="QOKW01000002">
    <property type="protein sequence ID" value="KAA0683606.1"/>
    <property type="molecule type" value="Genomic_DNA"/>
</dbReference>
<evidence type="ECO:0008006" key="4">
    <source>
        <dbReference type="Google" id="ProtNLM"/>
    </source>
</evidence>
<keyword evidence="3" id="KW-1185">Reference proteome</keyword>
<feature type="compositionally biased region" description="Low complexity" evidence="1">
    <location>
        <begin position="205"/>
        <end position="218"/>
    </location>
</feature>
<dbReference type="OrthoDB" id="8480885at2"/>
<protein>
    <recommendedName>
        <fullName evidence="4">Lipoprotein</fullName>
    </recommendedName>
</protein>
<dbReference type="Proteomes" id="UP000480854">
    <property type="component" value="Unassembled WGS sequence"/>
</dbReference>
<evidence type="ECO:0000313" key="3">
    <source>
        <dbReference type="Proteomes" id="UP000480854"/>
    </source>
</evidence>
<proteinExistence type="predicted"/>
<feature type="region of interest" description="Disordered" evidence="1">
    <location>
        <begin position="198"/>
        <end position="218"/>
    </location>
</feature>
<reference evidence="2 3" key="1">
    <citation type="submission" date="2018-07" db="EMBL/GenBank/DDBJ databases">
        <title>Genome sequence of Azospirillum sp. ATCC 49961.</title>
        <authorList>
            <person name="Sant'Anna F.H."/>
            <person name="Baldani J.I."/>
            <person name="Zilli J.E."/>
            <person name="Reis V.M."/>
            <person name="Hartmann A."/>
            <person name="Cruz L."/>
            <person name="de Souza E.M."/>
            <person name="de Oliveira Pedrosa F."/>
            <person name="Passaglia L.M.P."/>
        </authorList>
    </citation>
    <scope>NUCLEOTIDE SEQUENCE [LARGE SCALE GENOMIC DNA]</scope>
    <source>
        <strain evidence="2 3">ATCC 49961</strain>
    </source>
</reference>
<sequence length="218" mass="23658">MREYVEWGMKGIGVAVATVVAVLVSGCAPPASAPFNTTAGIASTEVARVEVKDDSFEKLVKFQGPRLSLGYQPYGILVNAANLRSWVDRASGSASHQLYVVDYYEGSGWKFWSRVNGQGGDQLEFVSINREVGSCGRYTGCGHYETFGATIPDKVLRDHASTGYSVKFFAKNGEEKVVTITPQMISLQIEAIDKRFPPKVEPAKTESAPAASKKPAKR</sequence>
<dbReference type="AlphaFoldDB" id="A0A9W7NN71"/>
<organism evidence="2 3">
    <name type="scientific">Roseomonas genomospecies 6</name>
    <dbReference type="NCBI Taxonomy" id="214106"/>
    <lineage>
        <taxon>Bacteria</taxon>
        <taxon>Pseudomonadati</taxon>
        <taxon>Pseudomonadota</taxon>
        <taxon>Alphaproteobacteria</taxon>
        <taxon>Acetobacterales</taxon>
        <taxon>Roseomonadaceae</taxon>
        <taxon>Roseomonas</taxon>
    </lineage>
</organism>
<evidence type="ECO:0000313" key="2">
    <source>
        <dbReference type="EMBL" id="KAA0683606.1"/>
    </source>
</evidence>
<dbReference type="PROSITE" id="PS51257">
    <property type="entry name" value="PROKAR_LIPOPROTEIN"/>
    <property type="match status" value="1"/>
</dbReference>
<gene>
    <name evidence="2" type="ORF">DS843_04300</name>
</gene>
<evidence type="ECO:0000256" key="1">
    <source>
        <dbReference type="SAM" id="MobiDB-lite"/>
    </source>
</evidence>
<dbReference type="RefSeq" id="WP_149467658.1">
    <property type="nucleotide sequence ID" value="NZ_QOKW01000002.1"/>
</dbReference>
<comment type="caution">
    <text evidence="2">The sequence shown here is derived from an EMBL/GenBank/DDBJ whole genome shotgun (WGS) entry which is preliminary data.</text>
</comment>
<name>A0A9W7NN71_9PROT</name>
<accession>A0A9W7NN71</accession>